<dbReference type="Proteomes" id="UP000621631">
    <property type="component" value="Unassembled WGS sequence"/>
</dbReference>
<reference evidence="2 3" key="1">
    <citation type="submission" date="2020-09" db="EMBL/GenBank/DDBJ databases">
        <title>Draft Genome Sequences of Oil-Oxidizing Bacteria Halomonas titanicae, Marinobacter lutaoensis, and Virgibacillus halodenitrificans Isolated from Highly Saline Environments.</title>
        <authorList>
            <person name="Grouzdev D.S."/>
            <person name="Sokolova D.S."/>
            <person name="Semenova E.M."/>
            <person name="Borzenkov I.A."/>
            <person name="Bidzhieva S.K."/>
            <person name="Poltaraus A.B."/>
            <person name="Nazina T.N."/>
        </authorList>
    </citation>
    <scope>NUCLEOTIDE SEQUENCE [LARGE SCALE GENOMIC DNA]</scope>
    <source>
        <strain evidence="2 3">VKM B-3472D</strain>
    </source>
</reference>
<sequence length="408" mass="45275">MSETETEFFNYIKKIRREIHQYPELSGEERNTADIVKRELAALNIKFKDGIAGYGILGVIETGKEGPVIGVRADMDALPIQEKVNVPYKSKIDGKMHACGHDAHTAMLLGTAKYLLSNRTRLNGTILLIFQPSEENAPIGGAKPMLDAGLFESYKPDIILAQHVWPSLPVGQFGVKAGPIMGASDRFEITVKGKGGHASMPHQAVDTIVVLQQLISAFQTIISRNVDPFKNAVITLGKVDAGYRHNAIADRANIEGTVRTMDAYTKGLIKKRMEKVIYHLCQAMDCEYEFNYIDGYPVTQNYKKMSDFAKSAIIKQFGEGSCPEIEPSLAGEDFSRFLEKYKGVYFWLGAGRKDGNARPLHDPAFEIDEEALKYGYEAMVNIIFDYCSAFASSNDLVVSGANKHKTKR</sequence>
<keyword evidence="3" id="KW-1185">Reference proteome</keyword>
<proteinExistence type="predicted"/>
<dbReference type="InterPro" id="IPR002933">
    <property type="entry name" value="Peptidase_M20"/>
</dbReference>
<accession>A0ABR7VJU5</accession>
<dbReference type="SUPFAM" id="SSF55031">
    <property type="entry name" value="Bacterial exopeptidase dimerisation domain"/>
    <property type="match status" value="1"/>
</dbReference>
<protein>
    <submittedName>
        <fullName evidence="2">Amidohydrolase</fullName>
    </submittedName>
</protein>
<dbReference type="EMBL" id="JACWEZ010000001">
    <property type="protein sequence ID" value="MBD1221132.1"/>
    <property type="molecule type" value="Genomic_DNA"/>
</dbReference>
<dbReference type="NCBIfam" id="TIGR01891">
    <property type="entry name" value="amidohydrolases"/>
    <property type="match status" value="1"/>
</dbReference>
<organism evidence="2 3">
    <name type="scientific">Virgibacillus halodenitrificans</name>
    <name type="common">Bacillus halodenitrificans</name>
    <dbReference type="NCBI Taxonomy" id="1482"/>
    <lineage>
        <taxon>Bacteria</taxon>
        <taxon>Bacillati</taxon>
        <taxon>Bacillota</taxon>
        <taxon>Bacilli</taxon>
        <taxon>Bacillales</taxon>
        <taxon>Bacillaceae</taxon>
        <taxon>Virgibacillus</taxon>
    </lineage>
</organism>
<dbReference type="InterPro" id="IPR036264">
    <property type="entry name" value="Bact_exopeptidase_dim_dom"/>
</dbReference>
<dbReference type="InterPro" id="IPR011650">
    <property type="entry name" value="Peptidase_M20_dimer"/>
</dbReference>
<name>A0ABR7VJU5_VIRHA</name>
<dbReference type="Gene3D" id="3.40.630.10">
    <property type="entry name" value="Zn peptidases"/>
    <property type="match status" value="1"/>
</dbReference>
<dbReference type="InterPro" id="IPR017439">
    <property type="entry name" value="Amidohydrolase"/>
</dbReference>
<gene>
    <name evidence="2" type="ORF">IC602_00730</name>
</gene>
<evidence type="ECO:0000313" key="3">
    <source>
        <dbReference type="Proteomes" id="UP000621631"/>
    </source>
</evidence>
<evidence type="ECO:0000313" key="2">
    <source>
        <dbReference type="EMBL" id="MBD1221132.1"/>
    </source>
</evidence>
<dbReference type="Pfam" id="PF07687">
    <property type="entry name" value="M20_dimer"/>
    <property type="match status" value="1"/>
</dbReference>
<feature type="domain" description="Peptidase M20 dimerisation" evidence="1">
    <location>
        <begin position="186"/>
        <end position="279"/>
    </location>
</feature>
<comment type="caution">
    <text evidence="2">The sequence shown here is derived from an EMBL/GenBank/DDBJ whole genome shotgun (WGS) entry which is preliminary data.</text>
</comment>
<evidence type="ECO:0000259" key="1">
    <source>
        <dbReference type="Pfam" id="PF07687"/>
    </source>
</evidence>
<dbReference type="SUPFAM" id="SSF53187">
    <property type="entry name" value="Zn-dependent exopeptidases"/>
    <property type="match status" value="1"/>
</dbReference>
<dbReference type="PANTHER" id="PTHR11014">
    <property type="entry name" value="PEPTIDASE M20 FAMILY MEMBER"/>
    <property type="match status" value="1"/>
</dbReference>
<dbReference type="CDD" id="cd03886">
    <property type="entry name" value="M20_Acy1"/>
    <property type="match status" value="1"/>
</dbReference>
<dbReference type="PANTHER" id="PTHR11014:SF63">
    <property type="entry name" value="METALLOPEPTIDASE, PUTATIVE (AFU_ORTHOLOGUE AFUA_6G09600)-RELATED"/>
    <property type="match status" value="1"/>
</dbReference>
<dbReference type="PIRSF" id="PIRSF005962">
    <property type="entry name" value="Pept_M20D_amidohydro"/>
    <property type="match status" value="1"/>
</dbReference>
<dbReference type="Gene3D" id="3.30.70.360">
    <property type="match status" value="1"/>
</dbReference>
<dbReference type="RefSeq" id="WP_189776507.1">
    <property type="nucleotide sequence ID" value="NZ_JACWEZ010000001.1"/>
</dbReference>
<dbReference type="Pfam" id="PF01546">
    <property type="entry name" value="Peptidase_M20"/>
    <property type="match status" value="1"/>
</dbReference>